<evidence type="ECO:0000313" key="2">
    <source>
        <dbReference type="EMBL" id="SMC22009.1"/>
    </source>
</evidence>
<gene>
    <name evidence="2" type="ORF">SAMN02746041_01346</name>
</gene>
<dbReference type="Gene3D" id="2.40.10.220">
    <property type="entry name" value="predicted glycosyltransferase like domains"/>
    <property type="match status" value="1"/>
</dbReference>
<dbReference type="Pfam" id="PF07238">
    <property type="entry name" value="PilZ"/>
    <property type="match status" value="1"/>
</dbReference>
<sequence>MWPLVDRRKSKRYPVSWQAVLQAAFQGEKATLEVAVVDVSLGGARLETPSLQMGPRHVMADHPERLELEILLPAGLFTAPVQIRWTRYLEDLRKFHVGVSFEDLPGSSLAVLKEELSAVARAS</sequence>
<organism evidence="2 3">
    <name type="scientific">Desulfacinum hydrothermale DSM 13146</name>
    <dbReference type="NCBI Taxonomy" id="1121390"/>
    <lineage>
        <taxon>Bacteria</taxon>
        <taxon>Pseudomonadati</taxon>
        <taxon>Thermodesulfobacteriota</taxon>
        <taxon>Syntrophobacteria</taxon>
        <taxon>Syntrophobacterales</taxon>
        <taxon>Syntrophobacteraceae</taxon>
        <taxon>Desulfacinum</taxon>
    </lineage>
</organism>
<evidence type="ECO:0000313" key="3">
    <source>
        <dbReference type="Proteomes" id="UP000192783"/>
    </source>
</evidence>
<feature type="domain" description="PilZ" evidence="1">
    <location>
        <begin position="6"/>
        <end position="114"/>
    </location>
</feature>
<evidence type="ECO:0000259" key="1">
    <source>
        <dbReference type="Pfam" id="PF07238"/>
    </source>
</evidence>
<dbReference type="InterPro" id="IPR009875">
    <property type="entry name" value="PilZ_domain"/>
</dbReference>
<dbReference type="AlphaFoldDB" id="A0A1W1XDP3"/>
<keyword evidence="3" id="KW-1185">Reference proteome</keyword>
<protein>
    <submittedName>
        <fullName evidence="2">PilZ domain-containing protein</fullName>
    </submittedName>
</protein>
<dbReference type="OrthoDB" id="5518064at2"/>
<dbReference type="SUPFAM" id="SSF141371">
    <property type="entry name" value="PilZ domain-like"/>
    <property type="match status" value="1"/>
</dbReference>
<dbReference type="Proteomes" id="UP000192783">
    <property type="component" value="Unassembled WGS sequence"/>
</dbReference>
<dbReference type="EMBL" id="FWXF01000005">
    <property type="protein sequence ID" value="SMC22009.1"/>
    <property type="molecule type" value="Genomic_DNA"/>
</dbReference>
<name>A0A1W1XDP3_9BACT</name>
<reference evidence="2 3" key="1">
    <citation type="submission" date="2017-04" db="EMBL/GenBank/DDBJ databases">
        <authorList>
            <person name="Afonso C.L."/>
            <person name="Miller P.J."/>
            <person name="Scott M.A."/>
            <person name="Spackman E."/>
            <person name="Goraichik I."/>
            <person name="Dimitrov K.M."/>
            <person name="Suarez D.L."/>
            <person name="Swayne D.E."/>
        </authorList>
    </citation>
    <scope>NUCLEOTIDE SEQUENCE [LARGE SCALE GENOMIC DNA]</scope>
    <source>
        <strain evidence="2 3">DSM 13146</strain>
    </source>
</reference>
<accession>A0A1W1XDP3</accession>
<dbReference type="GO" id="GO:0035438">
    <property type="term" value="F:cyclic-di-GMP binding"/>
    <property type="evidence" value="ECO:0007669"/>
    <property type="project" value="InterPro"/>
</dbReference>
<dbReference type="RefSeq" id="WP_084057102.1">
    <property type="nucleotide sequence ID" value="NZ_FWXF01000005.1"/>
</dbReference>
<proteinExistence type="predicted"/>